<organism evidence="7 8">
    <name type="scientific">Petrolisthes cinctipes</name>
    <name type="common">Flat porcelain crab</name>
    <dbReference type="NCBI Taxonomy" id="88211"/>
    <lineage>
        <taxon>Eukaryota</taxon>
        <taxon>Metazoa</taxon>
        <taxon>Ecdysozoa</taxon>
        <taxon>Arthropoda</taxon>
        <taxon>Crustacea</taxon>
        <taxon>Multicrustacea</taxon>
        <taxon>Malacostraca</taxon>
        <taxon>Eumalacostraca</taxon>
        <taxon>Eucarida</taxon>
        <taxon>Decapoda</taxon>
        <taxon>Pleocyemata</taxon>
        <taxon>Anomura</taxon>
        <taxon>Galatheoidea</taxon>
        <taxon>Porcellanidae</taxon>
        <taxon>Petrolisthes</taxon>
    </lineage>
</organism>
<protein>
    <recommendedName>
        <fullName evidence="6">GAIN-B domain-containing protein</fullName>
    </recommendedName>
</protein>
<evidence type="ECO:0000313" key="7">
    <source>
        <dbReference type="EMBL" id="KAK3879666.1"/>
    </source>
</evidence>
<dbReference type="Gene3D" id="2.60.220.50">
    <property type="match status" value="1"/>
</dbReference>
<dbReference type="AlphaFoldDB" id="A0AAE1KMR3"/>
<evidence type="ECO:0000256" key="1">
    <source>
        <dbReference type="ARBA" id="ARBA00004370"/>
    </source>
</evidence>
<reference evidence="7" key="1">
    <citation type="submission" date="2023-10" db="EMBL/GenBank/DDBJ databases">
        <title>Genome assemblies of two species of porcelain crab, Petrolisthes cinctipes and Petrolisthes manimaculis (Anomura: Porcellanidae).</title>
        <authorList>
            <person name="Angst P."/>
        </authorList>
    </citation>
    <scope>NUCLEOTIDE SEQUENCE</scope>
    <source>
        <strain evidence="7">PB745_01</strain>
        <tissue evidence="7">Gill</tissue>
    </source>
</reference>
<comment type="caution">
    <text evidence="7">The sequence shown here is derived from an EMBL/GenBank/DDBJ whole genome shotgun (WGS) entry which is preliminary data.</text>
</comment>
<keyword evidence="4" id="KW-0472">Membrane</keyword>
<evidence type="ECO:0000313" key="8">
    <source>
        <dbReference type="Proteomes" id="UP001286313"/>
    </source>
</evidence>
<dbReference type="PANTHER" id="PTHR12011:SF347">
    <property type="entry name" value="FI21270P1-RELATED"/>
    <property type="match status" value="1"/>
</dbReference>
<name>A0AAE1KMR3_PETCI</name>
<dbReference type="SMART" id="SM00303">
    <property type="entry name" value="GPS"/>
    <property type="match status" value="1"/>
</dbReference>
<dbReference type="GO" id="GO:0005886">
    <property type="term" value="C:plasma membrane"/>
    <property type="evidence" value="ECO:0007669"/>
    <property type="project" value="TreeGrafter"/>
</dbReference>
<evidence type="ECO:0000256" key="2">
    <source>
        <dbReference type="ARBA" id="ARBA00022692"/>
    </source>
</evidence>
<evidence type="ECO:0000259" key="6">
    <source>
        <dbReference type="PROSITE" id="PS50221"/>
    </source>
</evidence>
<evidence type="ECO:0000256" key="5">
    <source>
        <dbReference type="ARBA" id="ARBA00023157"/>
    </source>
</evidence>
<dbReference type="Pfam" id="PF01825">
    <property type="entry name" value="GPS"/>
    <property type="match status" value="1"/>
</dbReference>
<dbReference type="EMBL" id="JAWQEG010001410">
    <property type="protein sequence ID" value="KAK3879666.1"/>
    <property type="molecule type" value="Genomic_DNA"/>
</dbReference>
<accession>A0AAE1KMR3</accession>
<dbReference type="GO" id="GO:0004930">
    <property type="term" value="F:G protein-coupled receptor activity"/>
    <property type="evidence" value="ECO:0007669"/>
    <property type="project" value="TreeGrafter"/>
</dbReference>
<keyword evidence="8" id="KW-1185">Reference proteome</keyword>
<comment type="subcellular location">
    <subcellularLocation>
        <location evidence="1">Membrane</location>
    </subcellularLocation>
</comment>
<dbReference type="PANTHER" id="PTHR12011">
    <property type="entry name" value="ADHESION G-PROTEIN COUPLED RECEPTOR"/>
    <property type="match status" value="1"/>
</dbReference>
<dbReference type="GO" id="GO:0007189">
    <property type="term" value="P:adenylate cyclase-activating G protein-coupled receptor signaling pathway"/>
    <property type="evidence" value="ECO:0007669"/>
    <property type="project" value="TreeGrafter"/>
</dbReference>
<dbReference type="InterPro" id="IPR046338">
    <property type="entry name" value="GAIN_dom_sf"/>
</dbReference>
<dbReference type="InterPro" id="IPR000203">
    <property type="entry name" value="GPS"/>
</dbReference>
<sequence>MVARHCVFWNVALGDYGEWDPAGCKIVDTTDTYTRCACARLGTFAVLTEKVEPKIVPEEEIWLTMMRYAGYVLSSYSSLHTSSLSLYPKT</sequence>
<gene>
    <name evidence="7" type="ORF">Pcinc_015775</name>
</gene>
<evidence type="ECO:0000256" key="3">
    <source>
        <dbReference type="ARBA" id="ARBA00022989"/>
    </source>
</evidence>
<keyword evidence="5" id="KW-1015">Disulfide bond</keyword>
<dbReference type="InterPro" id="IPR057244">
    <property type="entry name" value="GAIN_B"/>
</dbReference>
<dbReference type="Proteomes" id="UP001286313">
    <property type="component" value="Unassembled WGS sequence"/>
</dbReference>
<evidence type="ECO:0000256" key="4">
    <source>
        <dbReference type="ARBA" id="ARBA00023136"/>
    </source>
</evidence>
<dbReference type="PROSITE" id="PS50221">
    <property type="entry name" value="GAIN_B"/>
    <property type="match status" value="1"/>
</dbReference>
<feature type="domain" description="GAIN-B" evidence="6">
    <location>
        <begin position="1"/>
        <end position="54"/>
    </location>
</feature>
<keyword evidence="2" id="KW-0812">Transmembrane</keyword>
<keyword evidence="3" id="KW-1133">Transmembrane helix</keyword>
<proteinExistence type="predicted"/>